<dbReference type="GeneID" id="5967588"/>
<gene>
    <name evidence="1" type="ORF">SNOG_00173</name>
</gene>
<dbReference type="InParanoid" id="Q0V741"/>
<proteinExistence type="predicted"/>
<dbReference type="HOGENOM" id="CLU_3299593_0_0_1"/>
<dbReference type="KEGG" id="pno:SNOG_00173"/>
<name>Q0V741_PHANO</name>
<protein>
    <submittedName>
        <fullName evidence="1">Uncharacterized protein</fullName>
    </submittedName>
</protein>
<reference evidence="2" key="1">
    <citation type="journal article" date="2007" name="Plant Cell">
        <title>Dothideomycete-plant interactions illuminated by genome sequencing and EST analysis of the wheat pathogen Stagonospora nodorum.</title>
        <authorList>
            <person name="Hane J.K."/>
            <person name="Lowe R.G."/>
            <person name="Solomon P.S."/>
            <person name="Tan K.C."/>
            <person name="Schoch C.L."/>
            <person name="Spatafora J.W."/>
            <person name="Crous P.W."/>
            <person name="Kodira C."/>
            <person name="Birren B.W."/>
            <person name="Galagan J.E."/>
            <person name="Torriani S.F."/>
            <person name="McDonald B.A."/>
            <person name="Oliver R.P."/>
        </authorList>
    </citation>
    <scope>NUCLEOTIDE SEQUENCE [LARGE SCALE GENOMIC DNA]</scope>
    <source>
        <strain evidence="2">SN15 / ATCC MYA-4574 / FGSC 10173</strain>
    </source>
</reference>
<dbReference type="EMBL" id="CH445325">
    <property type="protein sequence ID" value="EAT91668.1"/>
    <property type="molecule type" value="Genomic_DNA"/>
</dbReference>
<dbReference type="RefSeq" id="XP_001790867.1">
    <property type="nucleotide sequence ID" value="XM_001790815.1"/>
</dbReference>
<accession>Q0V741</accession>
<evidence type="ECO:0000313" key="2">
    <source>
        <dbReference type="Proteomes" id="UP000001055"/>
    </source>
</evidence>
<dbReference type="AlphaFoldDB" id="Q0V741"/>
<dbReference type="Proteomes" id="UP000001055">
    <property type="component" value="Unassembled WGS sequence"/>
</dbReference>
<sequence length="40" mass="3978">MNGGLVAVFAERPGAASLGHRGFCNGAQQDGGGRQAVIHA</sequence>
<organism evidence="1 2">
    <name type="scientific">Phaeosphaeria nodorum (strain SN15 / ATCC MYA-4574 / FGSC 10173)</name>
    <name type="common">Glume blotch fungus</name>
    <name type="synonym">Parastagonospora nodorum</name>
    <dbReference type="NCBI Taxonomy" id="321614"/>
    <lineage>
        <taxon>Eukaryota</taxon>
        <taxon>Fungi</taxon>
        <taxon>Dikarya</taxon>
        <taxon>Ascomycota</taxon>
        <taxon>Pezizomycotina</taxon>
        <taxon>Dothideomycetes</taxon>
        <taxon>Pleosporomycetidae</taxon>
        <taxon>Pleosporales</taxon>
        <taxon>Pleosporineae</taxon>
        <taxon>Phaeosphaeriaceae</taxon>
        <taxon>Parastagonospora</taxon>
    </lineage>
</organism>
<evidence type="ECO:0000313" key="1">
    <source>
        <dbReference type="EMBL" id="EAT91668.1"/>
    </source>
</evidence>